<sequence>MAQSQFIQLIDEYMTQLVLRTVIRLNGTTEKPTPYLHQLMLEKEYSVDGKWTSLSGDFGTVMADYVALDSSLPLKTRDSLGQASGDISKQGQELWLNEKQLRELQILSQQGGQKAEIAKRVFEDIPRVIKAVYERNEFMFLQGLSSGVAIADSDNTGTGIRLDYKYPANHKFGVGVLWSNPATSTPIDDFQRMQDQATLEGNSINELMMDKFAYNNLIKSAQLKDLHGVGVNFGGDYSKIPSLKQSQLVEVLQDRLQIGSIRIINWATRYEKNGTKTTVKPWAEGAVVGLATNGIKVGSLVHTRIAEMDSPVEGTRYQTADDYILVSKFRENRPSIKEFTKSEAAGVPVIGKVDQIYLLDTKTVQA</sequence>
<comment type="caution">
    <text evidence="1">The sequence shown here is derived from an EMBL/GenBank/DDBJ whole genome shotgun (WGS) entry which is preliminary data.</text>
</comment>
<dbReference type="InterPro" id="IPR005564">
    <property type="entry name" value="Major_capsid_GpE"/>
</dbReference>
<name>A0A9X1QBH7_9BACT</name>
<evidence type="ECO:0000313" key="1">
    <source>
        <dbReference type="EMBL" id="MCF2498395.1"/>
    </source>
</evidence>
<proteinExistence type="predicted"/>
<dbReference type="Proteomes" id="UP001139411">
    <property type="component" value="Unassembled WGS sequence"/>
</dbReference>
<organism evidence="1 2">
    <name type="scientific">Dyadobacter chenhuakuii</name>
    <dbReference type="NCBI Taxonomy" id="2909339"/>
    <lineage>
        <taxon>Bacteria</taxon>
        <taxon>Pseudomonadati</taxon>
        <taxon>Bacteroidota</taxon>
        <taxon>Cytophagia</taxon>
        <taxon>Cytophagales</taxon>
        <taxon>Spirosomataceae</taxon>
        <taxon>Dyadobacter</taxon>
    </lineage>
</organism>
<evidence type="ECO:0000313" key="2">
    <source>
        <dbReference type="Proteomes" id="UP001139411"/>
    </source>
</evidence>
<dbReference type="EMBL" id="JAKFFV010000004">
    <property type="protein sequence ID" value="MCF2498395.1"/>
    <property type="molecule type" value="Genomic_DNA"/>
</dbReference>
<dbReference type="AlphaFoldDB" id="A0A9X1QBH7"/>
<reference evidence="1" key="1">
    <citation type="submission" date="2022-01" db="EMBL/GenBank/DDBJ databases">
        <title>Novel species in genus Dyadobacter.</title>
        <authorList>
            <person name="Ma C."/>
        </authorList>
    </citation>
    <scope>NUCLEOTIDE SEQUENCE</scope>
    <source>
        <strain evidence="1">CY357</strain>
    </source>
</reference>
<gene>
    <name evidence="1" type="ORF">L0661_08760</name>
</gene>
<protein>
    <submittedName>
        <fullName evidence="1">Major capsid protein</fullName>
    </submittedName>
</protein>
<dbReference type="RefSeq" id="WP_235177530.1">
    <property type="nucleotide sequence ID" value="NZ_JAKFFV010000004.1"/>
</dbReference>
<dbReference type="Gene3D" id="3.90.1690.10">
    <property type="entry name" value="phage-related protein like domain"/>
    <property type="match status" value="1"/>
</dbReference>
<dbReference type="Pfam" id="PF03864">
    <property type="entry name" value="Phage_cap_E"/>
    <property type="match status" value="1"/>
</dbReference>
<dbReference type="InterPro" id="IPR053738">
    <property type="entry name" value="Lambda_capsid_assembly"/>
</dbReference>
<accession>A0A9X1QBH7</accession>